<dbReference type="PANTHER" id="PTHR30250">
    <property type="entry name" value="PST FAMILY PREDICTED COLANIC ACID TRANSPORTER"/>
    <property type="match status" value="1"/>
</dbReference>
<feature type="transmembrane region" description="Helical" evidence="6">
    <location>
        <begin position="177"/>
        <end position="195"/>
    </location>
</feature>
<evidence type="ECO:0000256" key="2">
    <source>
        <dbReference type="ARBA" id="ARBA00022475"/>
    </source>
</evidence>
<accession>A0A934N9M9</accession>
<protein>
    <submittedName>
        <fullName evidence="7">Oligosaccharide flippase family protein</fullName>
    </submittedName>
</protein>
<sequence length="440" mass="46484">MTVTHEPAANRGLAVQFRRVRGSRLVRQNLVLFIGGFLAGAGGFVYHSIAGRALGPEAYGEVSALVGVYTVGATINLMLVVVLARYAATLKASGRTGAIRHIMDRTARVIAMPAVLFCLVGAALSIPAASFLQLRSPVPLIMVVVAIAAYWYTAIPRGVLQGSQRFTALSANLSFEILVRTGLLVVFLGLGLAVFGATLAILAGVVLAFGLGLYTLRDVLAAEPDPVRVRTMATFAITATAGTLGISLLYNADVVLAKHFLGEHDAGIYGSLNKIGTILFYGTLSVSQVLFPRVLEAVAKRDYPGRLLLLSAGIMTLLGLCAIAVFAAASGLVVGVLYGPKYQAAQPFLLAVGFVGLGWSLNNLLVQFFMAVHDRVFIGLLAAGCALEVILIVTFHAGVGQVVQDVVIAVFALLGALSLRLVFLLPRLQPEMLLEEDREV</sequence>
<dbReference type="InterPro" id="IPR050833">
    <property type="entry name" value="Poly_Biosynth_Transport"/>
</dbReference>
<feature type="transmembrane region" description="Helical" evidence="6">
    <location>
        <begin position="109"/>
        <end position="132"/>
    </location>
</feature>
<evidence type="ECO:0000313" key="7">
    <source>
        <dbReference type="EMBL" id="MBJ7599178.1"/>
    </source>
</evidence>
<keyword evidence="4 6" id="KW-1133">Transmembrane helix</keyword>
<gene>
    <name evidence="7" type="ORF">JF922_14035</name>
</gene>
<proteinExistence type="predicted"/>
<feature type="transmembrane region" description="Helical" evidence="6">
    <location>
        <begin position="138"/>
        <end position="156"/>
    </location>
</feature>
<dbReference type="InterPro" id="IPR002797">
    <property type="entry name" value="Polysacc_synth"/>
</dbReference>
<feature type="transmembrane region" description="Helical" evidence="6">
    <location>
        <begin position="30"/>
        <end position="50"/>
    </location>
</feature>
<dbReference type="EMBL" id="JAEKNR010000142">
    <property type="protein sequence ID" value="MBJ7599178.1"/>
    <property type="molecule type" value="Genomic_DNA"/>
</dbReference>
<feature type="transmembrane region" description="Helical" evidence="6">
    <location>
        <begin position="62"/>
        <end position="88"/>
    </location>
</feature>
<evidence type="ECO:0000256" key="3">
    <source>
        <dbReference type="ARBA" id="ARBA00022692"/>
    </source>
</evidence>
<evidence type="ECO:0000256" key="5">
    <source>
        <dbReference type="ARBA" id="ARBA00023136"/>
    </source>
</evidence>
<keyword evidence="8" id="KW-1185">Reference proteome</keyword>
<evidence type="ECO:0000256" key="4">
    <source>
        <dbReference type="ARBA" id="ARBA00022989"/>
    </source>
</evidence>
<keyword evidence="2" id="KW-1003">Cell membrane</keyword>
<evidence type="ECO:0000313" key="8">
    <source>
        <dbReference type="Proteomes" id="UP000612893"/>
    </source>
</evidence>
<keyword evidence="3 6" id="KW-0812">Transmembrane</keyword>
<dbReference type="RefSeq" id="WP_338202649.1">
    <property type="nucleotide sequence ID" value="NZ_JAEKNR010000142.1"/>
</dbReference>
<dbReference type="AlphaFoldDB" id="A0A934N9M9"/>
<dbReference type="PANTHER" id="PTHR30250:SF28">
    <property type="entry name" value="POLYSACCHARIDE BIOSYNTHESIS PROTEIN"/>
    <property type="match status" value="1"/>
</dbReference>
<feature type="transmembrane region" description="Helical" evidence="6">
    <location>
        <begin position="377"/>
        <end position="400"/>
    </location>
</feature>
<evidence type="ECO:0000256" key="6">
    <source>
        <dbReference type="SAM" id="Phobius"/>
    </source>
</evidence>
<feature type="transmembrane region" description="Helical" evidence="6">
    <location>
        <begin position="406"/>
        <end position="425"/>
    </location>
</feature>
<feature type="transmembrane region" description="Helical" evidence="6">
    <location>
        <begin position="232"/>
        <end position="252"/>
    </location>
</feature>
<feature type="transmembrane region" description="Helical" evidence="6">
    <location>
        <begin position="344"/>
        <end position="365"/>
    </location>
</feature>
<comment type="caution">
    <text evidence="7">The sequence shown here is derived from an EMBL/GenBank/DDBJ whole genome shotgun (WGS) entry which is preliminary data.</text>
</comment>
<feature type="transmembrane region" description="Helical" evidence="6">
    <location>
        <begin position="307"/>
        <end position="338"/>
    </location>
</feature>
<name>A0A934N9M9_9BACT</name>
<keyword evidence="5 6" id="KW-0472">Membrane</keyword>
<dbReference type="GO" id="GO:0005886">
    <property type="term" value="C:plasma membrane"/>
    <property type="evidence" value="ECO:0007669"/>
    <property type="project" value="UniProtKB-SubCell"/>
</dbReference>
<reference evidence="7" key="1">
    <citation type="submission" date="2020-10" db="EMBL/GenBank/DDBJ databases">
        <title>Ca. Dormibacterota MAGs.</title>
        <authorList>
            <person name="Montgomery K."/>
        </authorList>
    </citation>
    <scope>NUCLEOTIDE SEQUENCE [LARGE SCALE GENOMIC DNA]</scope>
    <source>
        <strain evidence="7">SC8812_S17_10</strain>
    </source>
</reference>
<dbReference type="Proteomes" id="UP000612893">
    <property type="component" value="Unassembled WGS sequence"/>
</dbReference>
<comment type="subcellular location">
    <subcellularLocation>
        <location evidence="1">Cell membrane</location>
        <topology evidence="1">Multi-pass membrane protein</topology>
    </subcellularLocation>
</comment>
<dbReference type="Pfam" id="PF01943">
    <property type="entry name" value="Polysacc_synt"/>
    <property type="match status" value="1"/>
</dbReference>
<evidence type="ECO:0000256" key="1">
    <source>
        <dbReference type="ARBA" id="ARBA00004651"/>
    </source>
</evidence>
<organism evidence="7 8">
    <name type="scientific">Candidatus Nephthysia bennettiae</name>
    <dbReference type="NCBI Taxonomy" id="3127016"/>
    <lineage>
        <taxon>Bacteria</taxon>
        <taxon>Bacillati</taxon>
        <taxon>Candidatus Dormiibacterota</taxon>
        <taxon>Candidatus Dormibacteria</taxon>
        <taxon>Candidatus Dormibacterales</taxon>
        <taxon>Candidatus Dormibacteraceae</taxon>
        <taxon>Candidatus Nephthysia</taxon>
    </lineage>
</organism>